<reference evidence="2 3" key="1">
    <citation type="submission" date="2016-10" db="EMBL/GenBank/DDBJ databases">
        <authorList>
            <person name="de Groot N.N."/>
        </authorList>
    </citation>
    <scope>NUCLEOTIDE SEQUENCE [LARGE SCALE GENOMIC DNA]</scope>
    <source>
        <strain evidence="2 3">CGMCC 1.10267</strain>
    </source>
</reference>
<feature type="transmembrane region" description="Helical" evidence="1">
    <location>
        <begin position="31"/>
        <end position="55"/>
    </location>
</feature>
<evidence type="ECO:0000313" key="2">
    <source>
        <dbReference type="EMBL" id="SDG34805.1"/>
    </source>
</evidence>
<keyword evidence="3" id="KW-1185">Reference proteome</keyword>
<protein>
    <submittedName>
        <fullName evidence="2">Uncharacterized protein</fullName>
    </submittedName>
</protein>
<feature type="transmembrane region" description="Helical" evidence="1">
    <location>
        <begin position="61"/>
        <end position="81"/>
    </location>
</feature>
<evidence type="ECO:0000256" key="1">
    <source>
        <dbReference type="SAM" id="Phobius"/>
    </source>
</evidence>
<evidence type="ECO:0000313" key="3">
    <source>
        <dbReference type="Proteomes" id="UP000199495"/>
    </source>
</evidence>
<name>A0A1G7THT2_9HYPH</name>
<sequence>MGAATLETRMLQREVHARPASIIHTQESVMFWWIIASLYLIIAIVTFIGLVRWLVPIDVRAWLTVLMAALFWPIYGVMWALG</sequence>
<keyword evidence="1" id="KW-1133">Transmembrane helix</keyword>
<dbReference type="EMBL" id="FNCS01000002">
    <property type="protein sequence ID" value="SDG34805.1"/>
    <property type="molecule type" value="Genomic_DNA"/>
</dbReference>
<accession>A0A1G7THT2</accession>
<keyword evidence="1" id="KW-0812">Transmembrane</keyword>
<dbReference type="STRING" id="440168.SAMN04487974_102135"/>
<dbReference type="AlphaFoldDB" id="A0A1G7THT2"/>
<dbReference type="Proteomes" id="UP000199495">
    <property type="component" value="Unassembled WGS sequence"/>
</dbReference>
<gene>
    <name evidence="2" type="ORF">SAMN04487974_102135</name>
</gene>
<proteinExistence type="predicted"/>
<keyword evidence="1" id="KW-0472">Membrane</keyword>
<organism evidence="2 3">
    <name type="scientific">Pelagibacterium luteolum</name>
    <dbReference type="NCBI Taxonomy" id="440168"/>
    <lineage>
        <taxon>Bacteria</taxon>
        <taxon>Pseudomonadati</taxon>
        <taxon>Pseudomonadota</taxon>
        <taxon>Alphaproteobacteria</taxon>
        <taxon>Hyphomicrobiales</taxon>
        <taxon>Devosiaceae</taxon>
        <taxon>Pelagibacterium</taxon>
    </lineage>
</organism>